<protein>
    <recommendedName>
        <fullName evidence="2">Oxidoreductase N-terminal domain-containing protein</fullName>
    </recommendedName>
</protein>
<proteinExistence type="predicted"/>
<dbReference type="InterPro" id="IPR045010">
    <property type="entry name" value="MDR_fam"/>
</dbReference>
<evidence type="ECO:0000259" key="2">
    <source>
        <dbReference type="Pfam" id="PF16884"/>
    </source>
</evidence>
<evidence type="ECO:0000313" key="4">
    <source>
        <dbReference type="Proteomes" id="UP001281410"/>
    </source>
</evidence>
<dbReference type="Pfam" id="PF16884">
    <property type="entry name" value="ADH_N_2"/>
    <property type="match status" value="1"/>
</dbReference>
<dbReference type="Proteomes" id="UP001281410">
    <property type="component" value="Unassembled WGS sequence"/>
</dbReference>
<gene>
    <name evidence="3" type="ORF">Dsin_023532</name>
</gene>
<dbReference type="InterPro" id="IPR041694">
    <property type="entry name" value="ADH_N_2"/>
</dbReference>
<dbReference type="GO" id="GO:0016628">
    <property type="term" value="F:oxidoreductase activity, acting on the CH-CH group of donors, NAD or NADP as acceptor"/>
    <property type="evidence" value="ECO:0007669"/>
    <property type="project" value="InterPro"/>
</dbReference>
<dbReference type="InterPro" id="IPR011032">
    <property type="entry name" value="GroES-like_sf"/>
</dbReference>
<comment type="caution">
    <text evidence="3">The sequence shown here is derived from an EMBL/GenBank/DDBJ whole genome shotgun (WGS) entry which is preliminary data.</text>
</comment>
<feature type="domain" description="Oxidoreductase N-terminal" evidence="2">
    <location>
        <begin position="14"/>
        <end position="126"/>
    </location>
</feature>
<sequence>MAGNNGEAVMMRNKQVILKKYIDGSPKESDLYLNTDSISMKVEQGTSAVIIKNLYFACDLYSMNRMKDHNDHEGYSSDLPGSAVKGFGVGKVVESGHAELKKGDLVWGLTGWEEYSLITNPESLIKILHTDLPLSYYTGILGISIKFVVLSKENMSSFHRQSVQLVRLLGNLQSCSVAMLLEVLEAMKRLNY</sequence>
<accession>A0AAE0A4D7</accession>
<dbReference type="PANTHER" id="PTHR43205">
    <property type="entry name" value="PROSTAGLANDIN REDUCTASE"/>
    <property type="match status" value="1"/>
</dbReference>
<organism evidence="3 4">
    <name type="scientific">Dipteronia sinensis</name>
    <dbReference type="NCBI Taxonomy" id="43782"/>
    <lineage>
        <taxon>Eukaryota</taxon>
        <taxon>Viridiplantae</taxon>
        <taxon>Streptophyta</taxon>
        <taxon>Embryophyta</taxon>
        <taxon>Tracheophyta</taxon>
        <taxon>Spermatophyta</taxon>
        <taxon>Magnoliopsida</taxon>
        <taxon>eudicotyledons</taxon>
        <taxon>Gunneridae</taxon>
        <taxon>Pentapetalae</taxon>
        <taxon>rosids</taxon>
        <taxon>malvids</taxon>
        <taxon>Sapindales</taxon>
        <taxon>Sapindaceae</taxon>
        <taxon>Hippocastanoideae</taxon>
        <taxon>Acereae</taxon>
        <taxon>Dipteronia</taxon>
    </lineage>
</organism>
<dbReference type="AlphaFoldDB" id="A0AAE0A4D7"/>
<reference evidence="3" key="1">
    <citation type="journal article" date="2023" name="Plant J.">
        <title>Genome sequences and population genomics provide insights into the demographic history, inbreeding, and mutation load of two 'living fossil' tree species of Dipteronia.</title>
        <authorList>
            <person name="Feng Y."/>
            <person name="Comes H.P."/>
            <person name="Chen J."/>
            <person name="Zhu S."/>
            <person name="Lu R."/>
            <person name="Zhang X."/>
            <person name="Li P."/>
            <person name="Qiu J."/>
            <person name="Olsen K.M."/>
            <person name="Qiu Y."/>
        </authorList>
    </citation>
    <scope>NUCLEOTIDE SEQUENCE</scope>
    <source>
        <strain evidence="3">NBL</strain>
    </source>
</reference>
<evidence type="ECO:0000313" key="3">
    <source>
        <dbReference type="EMBL" id="KAK3200117.1"/>
    </source>
</evidence>
<name>A0AAE0A4D7_9ROSI</name>
<keyword evidence="1" id="KW-0560">Oxidoreductase</keyword>
<dbReference type="SUPFAM" id="SSF50129">
    <property type="entry name" value="GroES-like"/>
    <property type="match status" value="1"/>
</dbReference>
<dbReference type="EMBL" id="JANJYJ010000007">
    <property type="protein sequence ID" value="KAK3200117.1"/>
    <property type="molecule type" value="Genomic_DNA"/>
</dbReference>
<dbReference type="PANTHER" id="PTHR43205:SF7">
    <property type="entry name" value="PROSTAGLANDIN REDUCTASE 1"/>
    <property type="match status" value="1"/>
</dbReference>
<dbReference type="Gene3D" id="3.90.180.10">
    <property type="entry name" value="Medium-chain alcohol dehydrogenases, catalytic domain"/>
    <property type="match status" value="1"/>
</dbReference>
<keyword evidence="4" id="KW-1185">Reference proteome</keyword>
<evidence type="ECO:0000256" key="1">
    <source>
        <dbReference type="ARBA" id="ARBA00023002"/>
    </source>
</evidence>